<sequence length="22" mass="2501">MGFGVRKSYANKSKKYGSIMTF</sequence>
<evidence type="ECO:0000313" key="2">
    <source>
        <dbReference type="Proteomes" id="UP000634136"/>
    </source>
</evidence>
<keyword evidence="2" id="KW-1185">Reference proteome</keyword>
<name>A0A834TJ79_9FABA</name>
<organism evidence="1 2">
    <name type="scientific">Senna tora</name>
    <dbReference type="NCBI Taxonomy" id="362788"/>
    <lineage>
        <taxon>Eukaryota</taxon>
        <taxon>Viridiplantae</taxon>
        <taxon>Streptophyta</taxon>
        <taxon>Embryophyta</taxon>
        <taxon>Tracheophyta</taxon>
        <taxon>Spermatophyta</taxon>
        <taxon>Magnoliopsida</taxon>
        <taxon>eudicotyledons</taxon>
        <taxon>Gunneridae</taxon>
        <taxon>Pentapetalae</taxon>
        <taxon>rosids</taxon>
        <taxon>fabids</taxon>
        <taxon>Fabales</taxon>
        <taxon>Fabaceae</taxon>
        <taxon>Caesalpinioideae</taxon>
        <taxon>Cassia clade</taxon>
        <taxon>Senna</taxon>
    </lineage>
</organism>
<comment type="caution">
    <text evidence="1">The sequence shown here is derived from an EMBL/GenBank/DDBJ whole genome shotgun (WGS) entry which is preliminary data.</text>
</comment>
<dbReference type="AlphaFoldDB" id="A0A834TJ79"/>
<accession>A0A834TJ79</accession>
<protein>
    <submittedName>
        <fullName evidence="1">Uncharacterized protein</fullName>
    </submittedName>
</protein>
<dbReference type="Proteomes" id="UP000634136">
    <property type="component" value="Unassembled WGS sequence"/>
</dbReference>
<evidence type="ECO:0000313" key="1">
    <source>
        <dbReference type="EMBL" id="KAF7821920.1"/>
    </source>
</evidence>
<reference evidence="1" key="1">
    <citation type="submission" date="2020-09" db="EMBL/GenBank/DDBJ databases">
        <title>Genome-Enabled Discovery of Anthraquinone Biosynthesis in Senna tora.</title>
        <authorList>
            <person name="Kang S.-H."/>
            <person name="Pandey R.P."/>
            <person name="Lee C.-M."/>
            <person name="Sim J.-S."/>
            <person name="Jeong J.-T."/>
            <person name="Choi B.-S."/>
            <person name="Jung M."/>
            <person name="Ginzburg D."/>
            <person name="Zhao K."/>
            <person name="Won S.Y."/>
            <person name="Oh T.-J."/>
            <person name="Yu Y."/>
            <person name="Kim N.-H."/>
            <person name="Lee O.R."/>
            <person name="Lee T.-H."/>
            <person name="Bashyal P."/>
            <person name="Kim T.-S."/>
            <person name="Lee W.-H."/>
            <person name="Kawkins C."/>
            <person name="Kim C.-K."/>
            <person name="Kim J.S."/>
            <person name="Ahn B.O."/>
            <person name="Rhee S.Y."/>
            <person name="Sohng J.K."/>
        </authorList>
    </citation>
    <scope>NUCLEOTIDE SEQUENCE</scope>
    <source>
        <tissue evidence="1">Leaf</tissue>
    </source>
</reference>
<gene>
    <name evidence="1" type="ORF">G2W53_027375</name>
</gene>
<proteinExistence type="predicted"/>
<dbReference type="EMBL" id="JAAIUW010000008">
    <property type="protein sequence ID" value="KAF7821920.1"/>
    <property type="molecule type" value="Genomic_DNA"/>
</dbReference>